<dbReference type="Proteomes" id="UP000029980">
    <property type="component" value="Chromosome"/>
</dbReference>
<evidence type="ECO:0000259" key="9">
    <source>
        <dbReference type="PROSITE" id="PS50162"/>
    </source>
</evidence>
<evidence type="ECO:0000256" key="4">
    <source>
        <dbReference type="ARBA" id="ARBA00022737"/>
    </source>
</evidence>
<dbReference type="InterPro" id="IPR003593">
    <property type="entry name" value="AAA+_ATPase"/>
</dbReference>
<keyword evidence="4" id="KW-0677">Repeat</keyword>
<keyword evidence="2" id="KW-0597">Phosphoprotein</keyword>
<dbReference type="RefSeq" id="WP_050002616.1">
    <property type="nucleotide sequence ID" value="NZ_CP008887.1"/>
</dbReference>
<dbReference type="STRING" id="1505907.TEU_04390"/>
<sequence length="449" mass="50557">MELIPTGIPGLDKALSGGFSRGTSVLIAGNPGTGKTHLAIHILDNNMKRGLKGAYVSFAETKRQFYENARESGVDFDELEAKGLFRFYDMLTMPENEMKDFLDFLIQELVEWKPDIIVFDSVTVLGQIFGTAMLRSFLHSIIGRIVNTLNALAILIDEIPYGEKRVGFGVEEFVVDGVIVLEMERQREVIKRYLTIPKMRGRKITKSTYEYVITEYGIDVITTPELKFTGREINTRERIKTGIPEFDELIGGGFYRGSINLIAGPTGSGKTIFALTMASNMAKQGLNVLYVTFEEVPGALSETMERLGLADHFRVVSLVPEAMTPLQYYALIKNLMNENLSDVLFIDSISAMKSHMDERDFIRALRYLQLLAKEKDITFIMTYIPQDPNALPSAGFSTLMDSITILDYELPKKSGDSIRRYLLVLKSRHSEHKAVLREFKITRGGIEIV</sequence>
<gene>
    <name evidence="11" type="ORF">TEU_04390</name>
</gene>
<organism evidence="11 12">
    <name type="scientific">Thermococcus eurythermalis</name>
    <dbReference type="NCBI Taxonomy" id="1505907"/>
    <lineage>
        <taxon>Archaea</taxon>
        <taxon>Methanobacteriati</taxon>
        <taxon>Methanobacteriota</taxon>
        <taxon>Thermococci</taxon>
        <taxon>Thermococcales</taxon>
        <taxon>Thermococcaceae</taxon>
        <taxon>Thermococcus</taxon>
    </lineage>
</organism>
<evidence type="ECO:0000256" key="5">
    <source>
        <dbReference type="ARBA" id="ARBA00022741"/>
    </source>
</evidence>
<evidence type="ECO:0000313" key="12">
    <source>
        <dbReference type="Proteomes" id="UP000029980"/>
    </source>
</evidence>
<dbReference type="OrthoDB" id="27015at2157"/>
<dbReference type="GO" id="GO:0005524">
    <property type="term" value="F:ATP binding"/>
    <property type="evidence" value="ECO:0007669"/>
    <property type="project" value="UniProtKB-KW"/>
</dbReference>
<dbReference type="PRINTS" id="PR01874">
    <property type="entry name" value="DNAREPAIRADA"/>
</dbReference>
<dbReference type="KEGG" id="teu:TEU_04390"/>
<evidence type="ECO:0000259" key="10">
    <source>
        <dbReference type="PROSITE" id="PS51146"/>
    </source>
</evidence>
<evidence type="ECO:0000313" key="11">
    <source>
        <dbReference type="EMBL" id="AIU69636.1"/>
    </source>
</evidence>
<name>A0A097QT34_9EURY</name>
<dbReference type="GeneID" id="25152674"/>
<dbReference type="EMBL" id="CP008887">
    <property type="protein sequence ID" value="AIU69636.1"/>
    <property type="molecule type" value="Genomic_DNA"/>
</dbReference>
<keyword evidence="3" id="KW-0808">Transferase</keyword>
<keyword evidence="8" id="KW-0067">ATP-binding</keyword>
<dbReference type="GO" id="GO:0140664">
    <property type="term" value="F:ATP-dependent DNA damage sensor activity"/>
    <property type="evidence" value="ECO:0007669"/>
    <property type="project" value="InterPro"/>
</dbReference>
<dbReference type="AlphaFoldDB" id="A0A097QT34"/>
<dbReference type="EC" id="2.7.11.1" evidence="1"/>
<keyword evidence="12" id="KW-1185">Reference proteome</keyword>
<feature type="domain" description="KaiC" evidence="10">
    <location>
        <begin position="2"/>
        <end position="235"/>
    </location>
</feature>
<dbReference type="GO" id="GO:0006281">
    <property type="term" value="P:DNA repair"/>
    <property type="evidence" value="ECO:0007669"/>
    <property type="project" value="InterPro"/>
</dbReference>
<evidence type="ECO:0000256" key="7">
    <source>
        <dbReference type="ARBA" id="ARBA00022801"/>
    </source>
</evidence>
<evidence type="ECO:0000256" key="2">
    <source>
        <dbReference type="ARBA" id="ARBA00022553"/>
    </source>
</evidence>
<dbReference type="SMART" id="SM00382">
    <property type="entry name" value="AAA"/>
    <property type="match status" value="2"/>
</dbReference>
<dbReference type="InterPro" id="IPR020588">
    <property type="entry name" value="RecA_ATP-bd"/>
</dbReference>
<evidence type="ECO:0000256" key="8">
    <source>
        <dbReference type="ARBA" id="ARBA00022840"/>
    </source>
</evidence>
<dbReference type="PROSITE" id="PS50162">
    <property type="entry name" value="RECA_2"/>
    <property type="match status" value="1"/>
</dbReference>
<dbReference type="SUPFAM" id="SSF52540">
    <property type="entry name" value="P-loop containing nucleoside triphosphate hydrolases"/>
    <property type="match status" value="2"/>
</dbReference>
<feature type="domain" description="RecA family profile 1" evidence="9">
    <location>
        <begin position="235"/>
        <end position="391"/>
    </location>
</feature>
<evidence type="ECO:0000256" key="6">
    <source>
        <dbReference type="ARBA" id="ARBA00022777"/>
    </source>
</evidence>
<dbReference type="GO" id="GO:0016787">
    <property type="term" value="F:hydrolase activity"/>
    <property type="evidence" value="ECO:0007669"/>
    <property type="project" value="UniProtKB-KW"/>
</dbReference>
<accession>A0A097QT34</accession>
<protein>
    <recommendedName>
        <fullName evidence="1">non-specific serine/threonine protein kinase</fullName>
        <ecNumber evidence="1">2.7.11.1</ecNumber>
    </recommendedName>
</protein>
<evidence type="ECO:0000256" key="3">
    <source>
        <dbReference type="ARBA" id="ARBA00022679"/>
    </source>
</evidence>
<dbReference type="PANTHER" id="PTHR43637">
    <property type="entry name" value="UPF0273 PROTEIN TM_0370"/>
    <property type="match status" value="1"/>
</dbReference>
<keyword evidence="6" id="KW-0418">Kinase</keyword>
<keyword evidence="7" id="KW-0378">Hydrolase</keyword>
<reference evidence="11 12" key="1">
    <citation type="journal article" date="2015" name="Int. J. Syst. Evol. Microbiol.">
        <title>Thermococcus eurythermalis sp. nov., a conditional piezophilic hyperthermophilic archaeon with a wide temperature range isolated from an oil-immersed chimney in the Guaymas Basin.</title>
        <authorList>
            <person name="Zhao W."/>
            <person name="Zeng X."/>
            <person name="Xiao X."/>
        </authorList>
    </citation>
    <scope>NUCLEOTIDE SEQUENCE [LARGE SCALE GENOMIC DNA]</scope>
    <source>
        <strain evidence="11 12">A501</strain>
    </source>
</reference>
<dbReference type="InterPro" id="IPR030665">
    <property type="entry name" value="KaiC"/>
</dbReference>
<dbReference type="PROSITE" id="PS51146">
    <property type="entry name" value="KAIC"/>
    <property type="match status" value="2"/>
</dbReference>
<proteinExistence type="predicted"/>
<dbReference type="InterPro" id="IPR027417">
    <property type="entry name" value="P-loop_NTPase"/>
</dbReference>
<dbReference type="Pfam" id="PF06745">
    <property type="entry name" value="ATPase"/>
    <property type="match status" value="2"/>
</dbReference>
<evidence type="ECO:0000256" key="1">
    <source>
        <dbReference type="ARBA" id="ARBA00012513"/>
    </source>
</evidence>
<keyword evidence="5" id="KW-0547">Nucleotide-binding</keyword>
<feature type="domain" description="KaiC" evidence="10">
    <location>
        <begin position="237"/>
        <end position="449"/>
    </location>
</feature>
<dbReference type="PANTHER" id="PTHR43637:SF1">
    <property type="entry name" value="UPF0273 PROTEIN TM_0370"/>
    <property type="match status" value="1"/>
</dbReference>
<dbReference type="Gene3D" id="3.40.50.300">
    <property type="entry name" value="P-loop containing nucleotide triphosphate hydrolases"/>
    <property type="match status" value="2"/>
</dbReference>
<dbReference type="PIRSF" id="PIRSF039117">
    <property type="entry name" value="KaiC"/>
    <property type="match status" value="1"/>
</dbReference>
<dbReference type="InterPro" id="IPR010624">
    <property type="entry name" value="KaiC_dom"/>
</dbReference>
<dbReference type="GO" id="GO:0004674">
    <property type="term" value="F:protein serine/threonine kinase activity"/>
    <property type="evidence" value="ECO:0007669"/>
    <property type="project" value="UniProtKB-EC"/>
</dbReference>
<dbReference type="GO" id="GO:0003677">
    <property type="term" value="F:DNA binding"/>
    <property type="evidence" value="ECO:0007669"/>
    <property type="project" value="InterPro"/>
</dbReference>
<dbReference type="HOGENOM" id="CLU_023669_4_1_2"/>
<dbReference type="InterPro" id="IPR014774">
    <property type="entry name" value="KaiC-like_dom"/>
</dbReference>